<feature type="transmembrane region" description="Helical" evidence="3">
    <location>
        <begin position="349"/>
        <end position="371"/>
    </location>
</feature>
<dbReference type="InterPro" id="IPR032523">
    <property type="entry name" value="CcmF_C"/>
</dbReference>
<dbReference type="Pfam" id="PF01578">
    <property type="entry name" value="Cytochrom_C_asm"/>
    <property type="match status" value="1"/>
</dbReference>
<proteinExistence type="inferred from homology"/>
<evidence type="ECO:0000256" key="1">
    <source>
        <dbReference type="ARBA" id="ARBA00009186"/>
    </source>
</evidence>
<dbReference type="InterPro" id="IPR003567">
    <property type="entry name" value="Cyt_c_biogenesis"/>
</dbReference>
<evidence type="ECO:0000313" key="6">
    <source>
        <dbReference type="EMBL" id="MFC0531697.1"/>
    </source>
</evidence>
<feature type="domain" description="Cytochrome c-type biogenesis protein CcmF C-terminal" evidence="5">
    <location>
        <begin position="313"/>
        <end position="634"/>
    </location>
</feature>
<feature type="transmembrane region" description="Helical" evidence="3">
    <location>
        <begin position="79"/>
        <end position="110"/>
    </location>
</feature>
<feature type="transmembrane region" description="Helical" evidence="3">
    <location>
        <begin position="444"/>
        <end position="466"/>
    </location>
</feature>
<feature type="transmembrane region" description="Helical" evidence="3">
    <location>
        <begin position="391"/>
        <end position="409"/>
    </location>
</feature>
<keyword evidence="2" id="KW-0201">Cytochrome c-type biogenesis</keyword>
<name>A0ABV6MAG7_9ACTN</name>
<feature type="transmembrane region" description="Helical" evidence="3">
    <location>
        <begin position="487"/>
        <end position="506"/>
    </location>
</feature>
<sequence>MTAQLGGASLLAGLLAAAATVLLWLRVALSGAPARPARIATWLLLASAATACGLLEWALVRHDFSVRYVAENGGRDVPLYYTITSLWAALDGSLLLWLLVLAACAALLVWTGDGRAGILLPWAVSVVGVVAVFFFALTYFAANPFTSVSPVPLDGPGPNPLLRVHPAMGVHPPLLYAGYVGLAVPFGYALAALLAGRADDRSIAAMRRWTLGAWSLLTAGITLGAWWSYAVLGWGGYWAWDPVENASLLPWLTATALLHTLRARHRPGCPPPWSLALAAGTFLLVLVGTFLTRSGAVESVHAFTASPLGPMLLGFVLLATAVTLGLLLWRSGVFPTGPAAPLLSREAGYTTNAVLMVALAAVVLTGTLFPLLTQAVGGARTAVGQGYFNRAAVPVALAVLVLMGAAPYLSDRRRRGTGRAGWAAAAGLATATAVGLLSRPGPAALAAFALAAFVLAGLALTAAAQLRHALAARRTGRPAAATLPRQRWGWLLAHAGVAVLAVGVAASSDYTATAERQLAIGETVSAGPVTARLTGVERSGDGDGMSAVARVALYRDGDQLAVAAPRLRYYPARDLAVSLPAITSRPGGDVYVTVLAVPTDGRSATIRLAVNPLVWLVWAGGGLIAVGGLLALVRRRPVGRPGAALDVAGAASARGVR</sequence>
<reference evidence="6 7" key="1">
    <citation type="submission" date="2024-09" db="EMBL/GenBank/DDBJ databases">
        <authorList>
            <person name="Sun Q."/>
            <person name="Mori K."/>
        </authorList>
    </citation>
    <scope>NUCLEOTIDE SEQUENCE [LARGE SCALE GENOMIC DNA]</scope>
    <source>
        <strain evidence="6 7">TBRC 3947</strain>
    </source>
</reference>
<accession>A0ABV6MAG7</accession>
<dbReference type="Pfam" id="PF16327">
    <property type="entry name" value="CcmF_C"/>
    <property type="match status" value="1"/>
</dbReference>
<evidence type="ECO:0000256" key="3">
    <source>
        <dbReference type="SAM" id="Phobius"/>
    </source>
</evidence>
<dbReference type="GO" id="GO:0016829">
    <property type="term" value="F:lyase activity"/>
    <property type="evidence" value="ECO:0007669"/>
    <property type="project" value="UniProtKB-KW"/>
</dbReference>
<dbReference type="PANTHER" id="PTHR43653:SF1">
    <property type="entry name" value="CYTOCHROME C-TYPE BIOGENESIS PROTEIN CCMF"/>
    <property type="match status" value="1"/>
</dbReference>
<dbReference type="EMBL" id="JBHLUH010000061">
    <property type="protein sequence ID" value="MFC0531697.1"/>
    <property type="molecule type" value="Genomic_DNA"/>
</dbReference>
<keyword evidence="7" id="KW-1185">Reference proteome</keyword>
<evidence type="ECO:0000256" key="2">
    <source>
        <dbReference type="ARBA" id="ARBA00022748"/>
    </source>
</evidence>
<dbReference type="PRINTS" id="PR01410">
    <property type="entry name" value="CCBIOGENESIS"/>
</dbReference>
<feature type="transmembrane region" description="Helical" evidence="3">
    <location>
        <begin position="174"/>
        <end position="195"/>
    </location>
</feature>
<evidence type="ECO:0000313" key="7">
    <source>
        <dbReference type="Proteomes" id="UP001589867"/>
    </source>
</evidence>
<feature type="transmembrane region" description="Helical" evidence="3">
    <location>
        <begin position="6"/>
        <end position="27"/>
    </location>
</feature>
<evidence type="ECO:0000259" key="5">
    <source>
        <dbReference type="Pfam" id="PF16327"/>
    </source>
</evidence>
<feature type="domain" description="Cytochrome c assembly protein" evidence="4">
    <location>
        <begin position="87"/>
        <end position="294"/>
    </location>
</feature>
<gene>
    <name evidence="6" type="ORF">ACFFIA_29030</name>
</gene>
<feature type="transmembrane region" description="Helical" evidence="3">
    <location>
        <begin position="39"/>
        <end position="59"/>
    </location>
</feature>
<feature type="transmembrane region" description="Helical" evidence="3">
    <location>
        <begin position="273"/>
        <end position="291"/>
    </location>
</feature>
<keyword evidence="3" id="KW-0472">Membrane</keyword>
<dbReference type="Proteomes" id="UP001589867">
    <property type="component" value="Unassembled WGS sequence"/>
</dbReference>
<feature type="transmembrane region" description="Helical" evidence="3">
    <location>
        <begin position="122"/>
        <end position="142"/>
    </location>
</feature>
<dbReference type="PANTHER" id="PTHR43653">
    <property type="entry name" value="CYTOCHROME C ASSEMBLY PROTEIN-RELATED"/>
    <property type="match status" value="1"/>
</dbReference>
<dbReference type="RefSeq" id="WP_377256576.1">
    <property type="nucleotide sequence ID" value="NZ_JBHLUH010000061.1"/>
</dbReference>
<feature type="transmembrane region" description="Helical" evidence="3">
    <location>
        <begin position="246"/>
        <end position="261"/>
    </location>
</feature>
<feature type="transmembrane region" description="Helical" evidence="3">
    <location>
        <begin position="421"/>
        <end position="438"/>
    </location>
</feature>
<feature type="transmembrane region" description="Helical" evidence="3">
    <location>
        <begin position="216"/>
        <end position="240"/>
    </location>
</feature>
<keyword evidence="3" id="KW-1133">Transmembrane helix</keyword>
<evidence type="ECO:0000259" key="4">
    <source>
        <dbReference type="Pfam" id="PF01578"/>
    </source>
</evidence>
<feature type="transmembrane region" description="Helical" evidence="3">
    <location>
        <begin position="311"/>
        <end position="329"/>
    </location>
</feature>
<keyword evidence="3" id="KW-0812">Transmembrane</keyword>
<feature type="transmembrane region" description="Helical" evidence="3">
    <location>
        <begin position="613"/>
        <end position="633"/>
    </location>
</feature>
<organism evidence="6 7">
    <name type="scientific">Phytohabitans kaempferiae</name>
    <dbReference type="NCBI Taxonomy" id="1620943"/>
    <lineage>
        <taxon>Bacteria</taxon>
        <taxon>Bacillati</taxon>
        <taxon>Actinomycetota</taxon>
        <taxon>Actinomycetes</taxon>
        <taxon>Micromonosporales</taxon>
        <taxon>Micromonosporaceae</taxon>
    </lineage>
</organism>
<protein>
    <submittedName>
        <fullName evidence="6">Heme lyase CcmF/NrfE family subunit</fullName>
    </submittedName>
</protein>
<keyword evidence="6" id="KW-0456">Lyase</keyword>
<dbReference type="InterPro" id="IPR002541">
    <property type="entry name" value="Cyt_c_assembly"/>
</dbReference>
<comment type="similarity">
    <text evidence="1">Belongs to the CcmF/CycK/Ccl1/NrfE/CcsA family.</text>
</comment>
<comment type="caution">
    <text evidence="6">The sequence shown here is derived from an EMBL/GenBank/DDBJ whole genome shotgun (WGS) entry which is preliminary data.</text>
</comment>